<comment type="caution">
    <text evidence="2">The sequence shown here is derived from an EMBL/GenBank/DDBJ whole genome shotgun (WGS) entry which is preliminary data.</text>
</comment>
<evidence type="ECO:0000256" key="1">
    <source>
        <dbReference type="SAM" id="Phobius"/>
    </source>
</evidence>
<gene>
    <name evidence="2" type="ORF">EVAR_61699_1</name>
</gene>
<sequence>MRSFTLRWRVRARTYSHMFAGTVLELLSTTVVWLVRAPIALSISSVETMSFGILFKVECRFPQARPTPLLNCSLVVGGQSAMREPNLMSTGDPPCFAFLNSPRVRPRRFSPLEDGHYCGNVLSQSGRPGSSLTGSAGGFGDPRAVSLALWFLLVTGCFLWSVRGRDDNRRRRLRSHVLSPRGLFNLGWDAVLEQTDIPSVVGRGCHSYSGWFSPACFFGAFALFCPVWDSTFHATWLRIAIAAAWPVKLAAAMPNSVPSLLCILCTAWTSILSVLGLFGRPRILFRTGHTNQRHFVPPLGRRWGCGERLYYLARLVCLMIGDFDDTSLRLSKSIEWYQLHLYGVGLYLIVGMPADCFPLSFGYYIPSKGFIALDVVRPFTVSSDRWMTRRRGRLRIPAADRRTSEFKPLALVRGDAYHC</sequence>
<dbReference type="Proteomes" id="UP000299102">
    <property type="component" value="Unassembled WGS sequence"/>
</dbReference>
<name>A0A4C1ZR24_EUMVA</name>
<keyword evidence="3" id="KW-1185">Reference proteome</keyword>
<feature type="transmembrane region" description="Helical" evidence="1">
    <location>
        <begin position="211"/>
        <end position="229"/>
    </location>
</feature>
<accession>A0A4C1ZR24</accession>
<dbReference type="EMBL" id="BGZK01001972">
    <property type="protein sequence ID" value="GBP89035.1"/>
    <property type="molecule type" value="Genomic_DNA"/>
</dbReference>
<evidence type="ECO:0000313" key="2">
    <source>
        <dbReference type="EMBL" id="GBP89035.1"/>
    </source>
</evidence>
<proteinExistence type="predicted"/>
<organism evidence="2 3">
    <name type="scientific">Eumeta variegata</name>
    <name type="common">Bagworm moth</name>
    <name type="synonym">Eumeta japonica</name>
    <dbReference type="NCBI Taxonomy" id="151549"/>
    <lineage>
        <taxon>Eukaryota</taxon>
        <taxon>Metazoa</taxon>
        <taxon>Ecdysozoa</taxon>
        <taxon>Arthropoda</taxon>
        <taxon>Hexapoda</taxon>
        <taxon>Insecta</taxon>
        <taxon>Pterygota</taxon>
        <taxon>Neoptera</taxon>
        <taxon>Endopterygota</taxon>
        <taxon>Lepidoptera</taxon>
        <taxon>Glossata</taxon>
        <taxon>Ditrysia</taxon>
        <taxon>Tineoidea</taxon>
        <taxon>Psychidae</taxon>
        <taxon>Oiketicinae</taxon>
        <taxon>Eumeta</taxon>
    </lineage>
</organism>
<reference evidence="2 3" key="1">
    <citation type="journal article" date="2019" name="Commun. Biol.">
        <title>The bagworm genome reveals a unique fibroin gene that provides high tensile strength.</title>
        <authorList>
            <person name="Kono N."/>
            <person name="Nakamura H."/>
            <person name="Ohtoshi R."/>
            <person name="Tomita M."/>
            <person name="Numata K."/>
            <person name="Arakawa K."/>
        </authorList>
    </citation>
    <scope>NUCLEOTIDE SEQUENCE [LARGE SCALE GENOMIC DNA]</scope>
</reference>
<keyword evidence="1" id="KW-1133">Transmembrane helix</keyword>
<protein>
    <submittedName>
        <fullName evidence="2">Uncharacterized protein</fullName>
    </submittedName>
</protein>
<feature type="transmembrane region" description="Helical" evidence="1">
    <location>
        <begin position="12"/>
        <end position="35"/>
    </location>
</feature>
<keyword evidence="1" id="KW-0472">Membrane</keyword>
<evidence type="ECO:0000313" key="3">
    <source>
        <dbReference type="Proteomes" id="UP000299102"/>
    </source>
</evidence>
<keyword evidence="1" id="KW-0812">Transmembrane</keyword>
<dbReference type="AlphaFoldDB" id="A0A4C1ZR24"/>
<feature type="transmembrane region" description="Helical" evidence="1">
    <location>
        <begin position="257"/>
        <end position="278"/>
    </location>
</feature>
<feature type="transmembrane region" description="Helical" evidence="1">
    <location>
        <begin position="144"/>
        <end position="162"/>
    </location>
</feature>